<keyword evidence="2" id="KW-1185">Reference proteome</keyword>
<dbReference type="Proteomes" id="UP001224775">
    <property type="component" value="Unassembled WGS sequence"/>
</dbReference>
<organism evidence="1 2">
    <name type="scientific">Skeletonema marinoi</name>
    <dbReference type="NCBI Taxonomy" id="267567"/>
    <lineage>
        <taxon>Eukaryota</taxon>
        <taxon>Sar</taxon>
        <taxon>Stramenopiles</taxon>
        <taxon>Ochrophyta</taxon>
        <taxon>Bacillariophyta</taxon>
        <taxon>Coscinodiscophyceae</taxon>
        <taxon>Thalassiosirophycidae</taxon>
        <taxon>Thalassiosirales</taxon>
        <taxon>Skeletonemataceae</taxon>
        <taxon>Skeletonema</taxon>
        <taxon>Skeletonema marinoi-dohrnii complex</taxon>
    </lineage>
</organism>
<reference evidence="1" key="1">
    <citation type="submission" date="2023-06" db="EMBL/GenBank/DDBJ databases">
        <title>Survivors Of The Sea: Transcriptome response of Skeletonema marinoi to long-term dormancy.</title>
        <authorList>
            <person name="Pinder M.I.M."/>
            <person name="Kourtchenko O."/>
            <person name="Robertson E.K."/>
            <person name="Larsson T."/>
            <person name="Maumus F."/>
            <person name="Osuna-Cruz C.M."/>
            <person name="Vancaester E."/>
            <person name="Stenow R."/>
            <person name="Vandepoele K."/>
            <person name="Ploug H."/>
            <person name="Bruchert V."/>
            <person name="Godhe A."/>
            <person name="Topel M."/>
        </authorList>
    </citation>
    <scope>NUCLEOTIDE SEQUENCE</scope>
    <source>
        <strain evidence="1">R05AC</strain>
    </source>
</reference>
<gene>
    <name evidence="1" type="ORF">QTG54_001403</name>
</gene>
<protein>
    <submittedName>
        <fullName evidence="1">Uncharacterized protein</fullName>
    </submittedName>
</protein>
<name>A0AAD8YLK0_9STRA</name>
<accession>A0AAD8YLK0</accession>
<evidence type="ECO:0000313" key="1">
    <source>
        <dbReference type="EMBL" id="KAK1747440.1"/>
    </source>
</evidence>
<dbReference type="EMBL" id="JATAAI010000002">
    <property type="protein sequence ID" value="KAK1747440.1"/>
    <property type="molecule type" value="Genomic_DNA"/>
</dbReference>
<proteinExistence type="predicted"/>
<dbReference type="AlphaFoldDB" id="A0AAD8YLK0"/>
<evidence type="ECO:0000313" key="2">
    <source>
        <dbReference type="Proteomes" id="UP001224775"/>
    </source>
</evidence>
<sequence length="114" mass="12949">MYTIDPSGGWRHRHGTIAAIGRGAERISVSSSSILEEDLTKYRIKSSGWRRALDVAMNAAINTFEKNEDNSNVDVLNNPTEKYSAWKKTVCPDDIEECYKRAIFPERQEEELVA</sequence>
<comment type="caution">
    <text evidence="1">The sequence shown here is derived from an EMBL/GenBank/DDBJ whole genome shotgun (WGS) entry which is preliminary data.</text>
</comment>